<evidence type="ECO:0000256" key="1">
    <source>
        <dbReference type="SAM" id="MobiDB-lite"/>
    </source>
</evidence>
<feature type="compositionally biased region" description="Basic and acidic residues" evidence="1">
    <location>
        <begin position="166"/>
        <end position="176"/>
    </location>
</feature>
<dbReference type="Pfam" id="PF09362">
    <property type="entry name" value="DUF1996"/>
    <property type="match status" value="1"/>
</dbReference>
<accession>A0A1H2UR78</accession>
<dbReference type="RefSeq" id="WP_091287027.1">
    <property type="nucleotide sequence ID" value="NZ_FNON01000001.1"/>
</dbReference>
<feature type="domain" description="DUF1996" evidence="2">
    <location>
        <begin position="329"/>
        <end position="465"/>
    </location>
</feature>
<feature type="region of interest" description="Disordered" evidence="1">
    <location>
        <begin position="212"/>
        <end position="237"/>
    </location>
</feature>
<evidence type="ECO:0000259" key="2">
    <source>
        <dbReference type="Pfam" id="PF09362"/>
    </source>
</evidence>
<dbReference type="InterPro" id="IPR018535">
    <property type="entry name" value="DUF1996"/>
</dbReference>
<dbReference type="AlphaFoldDB" id="A0A1H2UR78"/>
<name>A0A1H2UR78_9PSEU</name>
<protein>
    <recommendedName>
        <fullName evidence="2">DUF1996 domain-containing protein</fullName>
    </recommendedName>
</protein>
<organism evidence="3 4">
    <name type="scientific">Amycolatopsis xylanica</name>
    <dbReference type="NCBI Taxonomy" id="589385"/>
    <lineage>
        <taxon>Bacteria</taxon>
        <taxon>Bacillati</taxon>
        <taxon>Actinomycetota</taxon>
        <taxon>Actinomycetes</taxon>
        <taxon>Pseudonocardiales</taxon>
        <taxon>Pseudonocardiaceae</taxon>
        <taxon>Amycolatopsis</taxon>
    </lineage>
</organism>
<proteinExistence type="predicted"/>
<gene>
    <name evidence="3" type="ORF">SAMN05421504_101973</name>
</gene>
<reference evidence="3 4" key="1">
    <citation type="submission" date="2016-10" db="EMBL/GenBank/DDBJ databases">
        <authorList>
            <person name="de Groot N.N."/>
        </authorList>
    </citation>
    <scope>NUCLEOTIDE SEQUENCE [LARGE SCALE GENOMIC DNA]</scope>
    <source>
        <strain evidence="3 4">CPCC 202699</strain>
    </source>
</reference>
<dbReference type="STRING" id="589385.SAMN05421504_101973"/>
<keyword evidence="4" id="KW-1185">Reference proteome</keyword>
<dbReference type="PANTHER" id="PTHR43662:SF3">
    <property type="entry name" value="DOMAIN PROTEIN, PUTATIVE (AFU_ORTHOLOGUE AFUA_6G11970)-RELATED"/>
    <property type="match status" value="1"/>
</dbReference>
<dbReference type="PANTHER" id="PTHR43662">
    <property type="match status" value="1"/>
</dbReference>
<dbReference type="Proteomes" id="UP000199515">
    <property type="component" value="Unassembled WGS sequence"/>
</dbReference>
<feature type="region of interest" description="Disordered" evidence="1">
    <location>
        <begin position="149"/>
        <end position="176"/>
    </location>
</feature>
<feature type="compositionally biased region" description="Low complexity" evidence="1">
    <location>
        <begin position="221"/>
        <end position="233"/>
    </location>
</feature>
<evidence type="ECO:0000313" key="3">
    <source>
        <dbReference type="EMBL" id="SDW58627.1"/>
    </source>
</evidence>
<sequence>MARNEGRHRIARRTKIATGVFALAIAAGALVVNVTAGSPGEAKADGADKSLFVDITTVKPNVAKPQPGRGASKGTFTVNCGKNENGHFNPDNFIAQPGVRNGAQHLHDYVGNLSTNADSNNKSLQAAGTTCRNGDKSAYFWPVVRIDTGDEEEAKKDNPKAQNPDPQREQAKKADEVARVECPDVASQLPEEVPAAAEQEVGRELDALDAQSAQADKDMAAAEAGGANGSAEKAVLDPLKDKRDASIKKINDTIAKNGGKAELDPADLKDCAVKDKKKGKNGIDNGDENSQGADAAAKLPPANPDNELPGNDGVIQRPANVELTFQGSTAGKVRAMPKFLRVLYGDAKVTTNGPKNARVSWTCTGFEDRLIDKYPICPDGSKVKRIHTFPSCWDGKNIDSANHRTHIVFPDANGKCGNGFSAVPQLRVSLTYNIPRAIQLAGQYKVDAFPEEKHNPASDHDDFANVMSQCIMSRVVNCLNKGRTCRE</sequence>
<dbReference type="EMBL" id="FNON01000001">
    <property type="protein sequence ID" value="SDW58627.1"/>
    <property type="molecule type" value="Genomic_DNA"/>
</dbReference>
<dbReference type="OrthoDB" id="581239at2"/>
<feature type="region of interest" description="Disordered" evidence="1">
    <location>
        <begin position="276"/>
        <end position="314"/>
    </location>
</feature>
<evidence type="ECO:0000313" key="4">
    <source>
        <dbReference type="Proteomes" id="UP000199515"/>
    </source>
</evidence>